<dbReference type="InterPro" id="IPR029055">
    <property type="entry name" value="Ntn_hydrolases_N"/>
</dbReference>
<dbReference type="InterPro" id="IPR000246">
    <property type="entry name" value="Peptidase_T2"/>
</dbReference>
<keyword evidence="5" id="KW-0378">Hydrolase</keyword>
<sequence length="305" mass="30822">MKHVIHHLGGRGGQRSILVHGGAGNVAPERRPLHAAGCLRAAREGARVLAEGGSALDAVERAVRVLEDDPLFNAGTGACLNEEGHIELDASIMEGRGLRAGAVCALADFAEPIAIARAALEDGRHVLYAAHGAARFARMKGFTPVGEAALITEAAREALAAAQQGAGRATSWAGSTVGAVARDASGLTAAATSTGGTVNKRVGRVGDSPLIGAGTYADDEAGAVSTTGHGEGMIRLAVAHSAAERMRAGSSAVDAAREIIAHLAERLDMTGGVIAIDSDGRFGLARSTATMSWAAAGDWGEESGV</sequence>
<reference evidence="12 13" key="1">
    <citation type="submission" date="2014-02" db="EMBL/GenBank/DDBJ databases">
        <title>The small core and large imbalanced accessory genome model reveals a collaborative survival strategy of Sorangium cellulosum strains in nature.</title>
        <authorList>
            <person name="Han K."/>
            <person name="Peng R."/>
            <person name="Blom J."/>
            <person name="Li Y.-Z."/>
        </authorList>
    </citation>
    <scope>NUCLEOTIDE SEQUENCE [LARGE SCALE GENOMIC DNA]</scope>
    <source>
        <strain evidence="12 13">So0008-312</strain>
    </source>
</reference>
<feature type="binding site" evidence="10">
    <location>
        <begin position="227"/>
        <end position="230"/>
    </location>
    <ligand>
        <name>substrate</name>
    </ligand>
</feature>
<evidence type="ECO:0000256" key="8">
    <source>
        <dbReference type="ARBA" id="ARBA00069124"/>
    </source>
</evidence>
<feature type="binding site" evidence="10">
    <location>
        <begin position="204"/>
        <end position="207"/>
    </location>
    <ligand>
        <name>substrate</name>
    </ligand>
</feature>
<dbReference type="OrthoDB" id="9780217at2"/>
<evidence type="ECO:0000256" key="2">
    <source>
        <dbReference type="ARBA" id="ARBA00012879"/>
    </source>
</evidence>
<feature type="active site" description="Nucleophile" evidence="9">
    <location>
        <position position="176"/>
    </location>
</feature>
<evidence type="ECO:0000256" key="11">
    <source>
        <dbReference type="PIRSR" id="PIRSR600246-3"/>
    </source>
</evidence>
<evidence type="ECO:0000256" key="9">
    <source>
        <dbReference type="PIRSR" id="PIRSR600246-1"/>
    </source>
</evidence>
<dbReference type="PANTHER" id="PTHR10188">
    <property type="entry name" value="L-ASPARAGINASE"/>
    <property type="match status" value="1"/>
</dbReference>
<dbReference type="EMBL" id="JEMA01000196">
    <property type="protein sequence ID" value="KYF73363.1"/>
    <property type="molecule type" value="Genomic_DNA"/>
</dbReference>
<name>A0A150QZH3_SORCE</name>
<evidence type="ECO:0000313" key="12">
    <source>
        <dbReference type="EMBL" id="KYF73363.1"/>
    </source>
</evidence>
<comment type="catalytic activity">
    <reaction evidence="7">
        <text>L-asparagine + H2O = L-aspartate + NH4(+)</text>
        <dbReference type="Rhea" id="RHEA:21016"/>
        <dbReference type="ChEBI" id="CHEBI:15377"/>
        <dbReference type="ChEBI" id="CHEBI:28938"/>
        <dbReference type="ChEBI" id="CHEBI:29991"/>
        <dbReference type="ChEBI" id="CHEBI:58048"/>
        <dbReference type="EC" id="3.5.1.1"/>
    </reaction>
</comment>
<evidence type="ECO:0000256" key="4">
    <source>
        <dbReference type="ARBA" id="ARBA00022670"/>
    </source>
</evidence>
<evidence type="ECO:0000256" key="1">
    <source>
        <dbReference type="ARBA" id="ARBA00000306"/>
    </source>
</evidence>
<dbReference type="SUPFAM" id="SSF56235">
    <property type="entry name" value="N-terminal nucleophile aminohydrolases (Ntn hydrolases)"/>
    <property type="match status" value="1"/>
</dbReference>
<dbReference type="Pfam" id="PF01112">
    <property type="entry name" value="Asparaginase_2"/>
    <property type="match status" value="1"/>
</dbReference>
<dbReference type="PANTHER" id="PTHR10188:SF41">
    <property type="entry name" value="ISOASPARTYL PEPTIDASE_L-ASPARAGINASE"/>
    <property type="match status" value="1"/>
</dbReference>
<protein>
    <recommendedName>
        <fullName evidence="8">Isoaspartyl peptidase</fullName>
        <ecNumber evidence="2">3.4.19.5</ecNumber>
        <ecNumber evidence="3">3.5.1.1</ecNumber>
    </recommendedName>
</protein>
<dbReference type="GO" id="GO:0004067">
    <property type="term" value="F:asparaginase activity"/>
    <property type="evidence" value="ECO:0007669"/>
    <property type="project" value="UniProtKB-EC"/>
</dbReference>
<evidence type="ECO:0000256" key="3">
    <source>
        <dbReference type="ARBA" id="ARBA00012920"/>
    </source>
</evidence>
<comment type="catalytic activity">
    <reaction evidence="1">
        <text>Cleavage of a beta-linked Asp residue from the N-terminus of a polypeptide.</text>
        <dbReference type="EC" id="3.4.19.5"/>
    </reaction>
</comment>
<dbReference type="GO" id="GO:0006508">
    <property type="term" value="P:proteolysis"/>
    <property type="evidence" value="ECO:0007669"/>
    <property type="project" value="UniProtKB-KW"/>
</dbReference>
<dbReference type="EC" id="3.5.1.1" evidence="3"/>
<gene>
    <name evidence="12" type="ORF">BE15_27760</name>
</gene>
<evidence type="ECO:0000256" key="10">
    <source>
        <dbReference type="PIRSR" id="PIRSR600246-2"/>
    </source>
</evidence>
<dbReference type="FunFam" id="3.60.20.30:FF:000001">
    <property type="entry name" value="Isoaspartyl peptidase/L-asparaginase"/>
    <property type="match status" value="1"/>
</dbReference>
<evidence type="ECO:0000256" key="7">
    <source>
        <dbReference type="ARBA" id="ARBA00049366"/>
    </source>
</evidence>
<keyword evidence="4" id="KW-0645">Protease</keyword>
<dbReference type="GO" id="GO:0033345">
    <property type="term" value="P:L-asparagine catabolic process via L-aspartate"/>
    <property type="evidence" value="ECO:0007669"/>
    <property type="project" value="TreeGrafter"/>
</dbReference>
<dbReference type="Gene3D" id="3.60.20.30">
    <property type="entry name" value="(Glycosyl)asparaginase"/>
    <property type="match status" value="1"/>
</dbReference>
<evidence type="ECO:0000313" key="13">
    <source>
        <dbReference type="Proteomes" id="UP000075260"/>
    </source>
</evidence>
<evidence type="ECO:0000256" key="5">
    <source>
        <dbReference type="ARBA" id="ARBA00022801"/>
    </source>
</evidence>
<dbReference type="CDD" id="cd04702">
    <property type="entry name" value="ASRGL1_like"/>
    <property type="match status" value="1"/>
</dbReference>
<dbReference type="Proteomes" id="UP000075260">
    <property type="component" value="Unassembled WGS sequence"/>
</dbReference>
<dbReference type="InterPro" id="IPR033844">
    <property type="entry name" value="ASRGL1_meta"/>
</dbReference>
<accession>A0A150QZH3</accession>
<dbReference type="GO" id="GO:0005737">
    <property type="term" value="C:cytoplasm"/>
    <property type="evidence" value="ECO:0007669"/>
    <property type="project" value="TreeGrafter"/>
</dbReference>
<dbReference type="GO" id="GO:0008798">
    <property type="term" value="F:beta-aspartyl-peptidase activity"/>
    <property type="evidence" value="ECO:0007669"/>
    <property type="project" value="UniProtKB-EC"/>
</dbReference>
<dbReference type="AlphaFoldDB" id="A0A150QZH3"/>
<dbReference type="RefSeq" id="WP_061605765.1">
    <property type="nucleotide sequence ID" value="NZ_JEMA01000196.1"/>
</dbReference>
<comment type="caution">
    <text evidence="12">The sequence shown here is derived from an EMBL/GenBank/DDBJ whole genome shotgun (WGS) entry which is preliminary data.</text>
</comment>
<organism evidence="12 13">
    <name type="scientific">Sorangium cellulosum</name>
    <name type="common">Polyangium cellulosum</name>
    <dbReference type="NCBI Taxonomy" id="56"/>
    <lineage>
        <taxon>Bacteria</taxon>
        <taxon>Pseudomonadati</taxon>
        <taxon>Myxococcota</taxon>
        <taxon>Polyangia</taxon>
        <taxon>Polyangiales</taxon>
        <taxon>Polyangiaceae</taxon>
        <taxon>Sorangium</taxon>
    </lineage>
</organism>
<proteinExistence type="predicted"/>
<dbReference type="EC" id="3.4.19.5" evidence="2"/>
<evidence type="ECO:0000256" key="6">
    <source>
        <dbReference type="ARBA" id="ARBA00022813"/>
    </source>
</evidence>
<keyword evidence="6" id="KW-0068">Autocatalytic cleavage</keyword>
<feature type="site" description="Cleavage; by autolysis" evidence="11">
    <location>
        <begin position="175"/>
        <end position="176"/>
    </location>
</feature>